<sequence length="599" mass="65571">MTRLTLTTLTTLCLVAVASARYTKPEPAPPSNPKTYNGVKYNCKCYEGDACWPKANAWTALNSAVSGALERVVPDLAVCYDNFEGKSYYDEVKCKAETANWANQFYQVDKSIANLWTYWTNTTCVPPTDGSPNSCTLGYLPRYVIKATRKEHIKAGVDFARRNNVRLVIRNTGHDFMGRSAGYGSLAINTHSFKSIKFTKKYAGPGKYRGGAVTVGAGVHVKEVYDAAFKQSPPVVVVGGECPTVGLTGGYIQGGGHGPMATLYGMAADSALSYDIVTADGRYVTANEVENSDLFWALSGGGPSTFGVVVSVTLKTHPEVPTAGLILNINATHTNDTNQIWNAVAAFHNRANLWIDNGMFVYYELFPGSLHIQPFVAPGKTAAEILKITKPLFDDLDRQKIPYSKVAKGYKTFYQLYIDLFENEHAGDSALVGGRLFTRKDISKNGNDIIEAYKKIVTPDAGGYMNFGFLIGHIVGPGHGVPKANNAVHPKWREGSSFTITNVLVPNGASWSEKAVAQKYLTDVVDGGLRKASPNGIAYVNEGNLEEPNWQDAYWGSNYPRLLSIRKKWDPTGVFYTRTTPGTEEWEVVDYGSRLCKRV</sequence>
<dbReference type="PROSITE" id="PS51387">
    <property type="entry name" value="FAD_PCMH"/>
    <property type="match status" value="1"/>
</dbReference>
<dbReference type="Proteomes" id="UP001212841">
    <property type="component" value="Unassembled WGS sequence"/>
</dbReference>
<gene>
    <name evidence="5" type="ORF">HK097_010037</name>
</gene>
<dbReference type="AlphaFoldDB" id="A0AAD5S9Q6"/>
<evidence type="ECO:0000256" key="1">
    <source>
        <dbReference type="ARBA" id="ARBA00005466"/>
    </source>
</evidence>
<feature type="signal peptide" evidence="3">
    <location>
        <begin position="1"/>
        <end position="20"/>
    </location>
</feature>
<reference evidence="5" key="1">
    <citation type="submission" date="2020-05" db="EMBL/GenBank/DDBJ databases">
        <title>Phylogenomic resolution of chytrid fungi.</title>
        <authorList>
            <person name="Stajich J.E."/>
            <person name="Amses K."/>
            <person name="Simmons R."/>
            <person name="Seto K."/>
            <person name="Myers J."/>
            <person name="Bonds A."/>
            <person name="Quandt C.A."/>
            <person name="Barry K."/>
            <person name="Liu P."/>
            <person name="Grigoriev I."/>
            <person name="Longcore J.E."/>
            <person name="James T.Y."/>
        </authorList>
    </citation>
    <scope>NUCLEOTIDE SEQUENCE</scope>
    <source>
        <strain evidence="5">JEL0318</strain>
    </source>
</reference>
<evidence type="ECO:0000313" key="6">
    <source>
        <dbReference type="Proteomes" id="UP001212841"/>
    </source>
</evidence>
<dbReference type="InterPro" id="IPR016169">
    <property type="entry name" value="FAD-bd_PCMH_sub2"/>
</dbReference>
<dbReference type="Gene3D" id="3.30.465.10">
    <property type="match status" value="2"/>
</dbReference>
<name>A0AAD5S9Q6_9FUNG</name>
<accession>A0AAD5S9Q6</accession>
<evidence type="ECO:0000259" key="4">
    <source>
        <dbReference type="PROSITE" id="PS51387"/>
    </source>
</evidence>
<dbReference type="InterPro" id="IPR036318">
    <property type="entry name" value="FAD-bd_PCMH-like_sf"/>
</dbReference>
<organism evidence="5 6">
    <name type="scientific">Rhizophlyctis rosea</name>
    <dbReference type="NCBI Taxonomy" id="64517"/>
    <lineage>
        <taxon>Eukaryota</taxon>
        <taxon>Fungi</taxon>
        <taxon>Fungi incertae sedis</taxon>
        <taxon>Chytridiomycota</taxon>
        <taxon>Chytridiomycota incertae sedis</taxon>
        <taxon>Chytridiomycetes</taxon>
        <taxon>Rhizophlyctidales</taxon>
        <taxon>Rhizophlyctidaceae</taxon>
        <taxon>Rhizophlyctis</taxon>
    </lineage>
</organism>
<dbReference type="InterPro" id="IPR012951">
    <property type="entry name" value="BBE"/>
</dbReference>
<comment type="caution">
    <text evidence="5">The sequence shown here is derived from an EMBL/GenBank/DDBJ whole genome shotgun (WGS) entry which is preliminary data.</text>
</comment>
<evidence type="ECO:0000256" key="2">
    <source>
        <dbReference type="ARBA" id="ARBA00023002"/>
    </source>
</evidence>
<proteinExistence type="inferred from homology"/>
<protein>
    <recommendedName>
        <fullName evidence="4">FAD-binding PCMH-type domain-containing protein</fullName>
    </recommendedName>
</protein>
<feature type="chain" id="PRO_5042112849" description="FAD-binding PCMH-type domain-containing protein" evidence="3">
    <location>
        <begin position="21"/>
        <end position="599"/>
    </location>
</feature>
<dbReference type="SUPFAM" id="SSF56176">
    <property type="entry name" value="FAD-binding/transporter-associated domain-like"/>
    <property type="match status" value="1"/>
</dbReference>
<dbReference type="GO" id="GO:0016491">
    <property type="term" value="F:oxidoreductase activity"/>
    <property type="evidence" value="ECO:0007669"/>
    <property type="project" value="UniProtKB-KW"/>
</dbReference>
<dbReference type="PANTHER" id="PTHR13878">
    <property type="entry name" value="GULONOLACTONE OXIDASE"/>
    <property type="match status" value="1"/>
</dbReference>
<dbReference type="EMBL" id="JADGJD010000711">
    <property type="protein sequence ID" value="KAJ3048969.1"/>
    <property type="molecule type" value="Genomic_DNA"/>
</dbReference>
<keyword evidence="3" id="KW-0732">Signal</keyword>
<keyword evidence="2" id="KW-0560">Oxidoreductase</keyword>
<comment type="similarity">
    <text evidence="1">Belongs to the oxygen-dependent FAD-linked oxidoreductase family.</text>
</comment>
<dbReference type="PANTHER" id="PTHR13878:SF97">
    <property type="entry name" value="ISOAMYL ALCOHOL OXIDASE"/>
    <property type="match status" value="1"/>
</dbReference>
<dbReference type="Pfam" id="PF08031">
    <property type="entry name" value="BBE"/>
    <property type="match status" value="1"/>
</dbReference>
<evidence type="ECO:0000256" key="3">
    <source>
        <dbReference type="SAM" id="SignalP"/>
    </source>
</evidence>
<dbReference type="InterPro" id="IPR016166">
    <property type="entry name" value="FAD-bd_PCMH"/>
</dbReference>
<feature type="domain" description="FAD-binding PCMH-type" evidence="4">
    <location>
        <begin position="137"/>
        <end position="319"/>
    </location>
</feature>
<evidence type="ECO:0000313" key="5">
    <source>
        <dbReference type="EMBL" id="KAJ3048969.1"/>
    </source>
</evidence>
<dbReference type="InterPro" id="IPR050432">
    <property type="entry name" value="FAD-linked_Oxidoreductases_BP"/>
</dbReference>
<dbReference type="GO" id="GO:0071949">
    <property type="term" value="F:FAD binding"/>
    <property type="evidence" value="ECO:0007669"/>
    <property type="project" value="InterPro"/>
</dbReference>
<dbReference type="InterPro" id="IPR006094">
    <property type="entry name" value="Oxid_FAD_bind_N"/>
</dbReference>
<keyword evidence="6" id="KW-1185">Reference proteome</keyword>
<dbReference type="Pfam" id="PF01565">
    <property type="entry name" value="FAD_binding_4"/>
    <property type="match status" value="1"/>
</dbReference>